<organism evidence="2 3">
    <name type="scientific">Emiliania huxleyi (strain CCMP1516)</name>
    <dbReference type="NCBI Taxonomy" id="280463"/>
    <lineage>
        <taxon>Eukaryota</taxon>
        <taxon>Haptista</taxon>
        <taxon>Haptophyta</taxon>
        <taxon>Prymnesiophyceae</taxon>
        <taxon>Isochrysidales</taxon>
        <taxon>Noelaerhabdaceae</taxon>
        <taxon>Emiliania</taxon>
    </lineage>
</organism>
<evidence type="ECO:0000256" key="1">
    <source>
        <dbReference type="SAM" id="MobiDB-lite"/>
    </source>
</evidence>
<proteinExistence type="predicted"/>
<dbReference type="RefSeq" id="XP_005768185.1">
    <property type="nucleotide sequence ID" value="XM_005768128.1"/>
</dbReference>
<evidence type="ECO:0000313" key="3">
    <source>
        <dbReference type="Proteomes" id="UP000013827"/>
    </source>
</evidence>
<dbReference type="EnsemblProtists" id="EOD15756">
    <property type="protein sequence ID" value="EOD15756"/>
    <property type="gene ID" value="EMIHUDRAFT_256358"/>
</dbReference>
<sequence length="142" mass="15603">MRRALHLPVLPWPSVCPPNGWQVPLLLWGMPHGCDWPAPRRVSSARRSDRGQRNSPGLNAQPGAPARAGARHGACNAQQCSPRLAQMRPSSQPTVHRLLKKHSDECGTGDAWQAALHRFSWTAIEYSMVHFEGAVSTAQDLS</sequence>
<accession>A0A0D3IWX1</accession>
<feature type="region of interest" description="Disordered" evidence="1">
    <location>
        <begin position="39"/>
        <end position="73"/>
    </location>
</feature>
<dbReference type="AlphaFoldDB" id="A0A0D3IWX1"/>
<reference evidence="3" key="1">
    <citation type="journal article" date="2013" name="Nature">
        <title>Pan genome of the phytoplankton Emiliania underpins its global distribution.</title>
        <authorList>
            <person name="Read B.A."/>
            <person name="Kegel J."/>
            <person name="Klute M.J."/>
            <person name="Kuo A."/>
            <person name="Lefebvre S.C."/>
            <person name="Maumus F."/>
            <person name="Mayer C."/>
            <person name="Miller J."/>
            <person name="Monier A."/>
            <person name="Salamov A."/>
            <person name="Young J."/>
            <person name="Aguilar M."/>
            <person name="Claverie J.M."/>
            <person name="Frickenhaus S."/>
            <person name="Gonzalez K."/>
            <person name="Herman E.K."/>
            <person name="Lin Y.C."/>
            <person name="Napier J."/>
            <person name="Ogata H."/>
            <person name="Sarno A.F."/>
            <person name="Shmutz J."/>
            <person name="Schroeder D."/>
            <person name="de Vargas C."/>
            <person name="Verret F."/>
            <person name="von Dassow P."/>
            <person name="Valentin K."/>
            <person name="Van de Peer Y."/>
            <person name="Wheeler G."/>
            <person name="Dacks J.B."/>
            <person name="Delwiche C.F."/>
            <person name="Dyhrman S.T."/>
            <person name="Glockner G."/>
            <person name="John U."/>
            <person name="Richards T."/>
            <person name="Worden A.Z."/>
            <person name="Zhang X."/>
            <person name="Grigoriev I.V."/>
            <person name="Allen A.E."/>
            <person name="Bidle K."/>
            <person name="Borodovsky M."/>
            <person name="Bowler C."/>
            <person name="Brownlee C."/>
            <person name="Cock J.M."/>
            <person name="Elias M."/>
            <person name="Gladyshev V.N."/>
            <person name="Groth M."/>
            <person name="Guda C."/>
            <person name="Hadaegh A."/>
            <person name="Iglesias-Rodriguez M.D."/>
            <person name="Jenkins J."/>
            <person name="Jones B.M."/>
            <person name="Lawson T."/>
            <person name="Leese F."/>
            <person name="Lindquist E."/>
            <person name="Lobanov A."/>
            <person name="Lomsadze A."/>
            <person name="Malik S.B."/>
            <person name="Marsh M.E."/>
            <person name="Mackinder L."/>
            <person name="Mock T."/>
            <person name="Mueller-Roeber B."/>
            <person name="Pagarete A."/>
            <person name="Parker M."/>
            <person name="Probert I."/>
            <person name="Quesneville H."/>
            <person name="Raines C."/>
            <person name="Rensing S.A."/>
            <person name="Riano-Pachon D.M."/>
            <person name="Richier S."/>
            <person name="Rokitta S."/>
            <person name="Shiraiwa Y."/>
            <person name="Soanes D.M."/>
            <person name="van der Giezen M."/>
            <person name="Wahlund T.M."/>
            <person name="Williams B."/>
            <person name="Wilson W."/>
            <person name="Wolfe G."/>
            <person name="Wurch L.L."/>
        </authorList>
    </citation>
    <scope>NUCLEOTIDE SEQUENCE</scope>
</reference>
<protein>
    <submittedName>
        <fullName evidence="2">Uncharacterized protein</fullName>
    </submittedName>
</protein>
<keyword evidence="3" id="KW-1185">Reference proteome</keyword>
<evidence type="ECO:0000313" key="2">
    <source>
        <dbReference type="EnsemblProtists" id="EOD15756"/>
    </source>
</evidence>
<feature type="compositionally biased region" description="Low complexity" evidence="1">
    <location>
        <begin position="60"/>
        <end position="73"/>
    </location>
</feature>
<dbReference type="Proteomes" id="UP000013827">
    <property type="component" value="Unassembled WGS sequence"/>
</dbReference>
<name>A0A0D3IWX1_EMIH1</name>
<dbReference type="GeneID" id="17261906"/>
<dbReference type="HOGENOM" id="CLU_1819458_0_0_1"/>
<dbReference type="PaxDb" id="2903-EOD15756"/>
<dbReference type="KEGG" id="ehx:EMIHUDRAFT_256358"/>
<reference evidence="2" key="2">
    <citation type="submission" date="2024-10" db="UniProtKB">
        <authorList>
            <consortium name="EnsemblProtists"/>
        </authorList>
    </citation>
    <scope>IDENTIFICATION</scope>
</reference>